<dbReference type="GO" id="GO:0003688">
    <property type="term" value="F:DNA replication origin binding"/>
    <property type="evidence" value="ECO:0007669"/>
    <property type="project" value="TreeGrafter"/>
</dbReference>
<dbReference type="InterPro" id="IPR055065">
    <property type="entry name" value="OB_MCM10"/>
</dbReference>
<evidence type="ECO:0000256" key="2">
    <source>
        <dbReference type="ARBA" id="ARBA00009679"/>
    </source>
</evidence>
<feature type="compositionally biased region" description="Polar residues" evidence="8">
    <location>
        <begin position="248"/>
        <end position="261"/>
    </location>
</feature>
<dbReference type="GO" id="GO:0008270">
    <property type="term" value="F:zinc ion binding"/>
    <property type="evidence" value="ECO:0007669"/>
    <property type="project" value="UniProtKB-KW"/>
</dbReference>
<dbReference type="Pfam" id="PF22379">
    <property type="entry name" value="OB_MCM10"/>
    <property type="match status" value="1"/>
</dbReference>
<protein>
    <recommendedName>
        <fullName evidence="13">Zinc finger Mcm10/DnaG-type domain-containing protein</fullName>
    </recommendedName>
</protein>
<feature type="compositionally biased region" description="Basic and acidic residues" evidence="8">
    <location>
        <begin position="110"/>
        <end position="119"/>
    </location>
</feature>
<proteinExistence type="inferred from homology"/>
<feature type="region of interest" description="Disordered" evidence="8">
    <location>
        <begin position="274"/>
        <end position="337"/>
    </location>
</feature>
<evidence type="ECO:0000313" key="11">
    <source>
        <dbReference type="EMBL" id="MDI1493030.1"/>
    </source>
</evidence>
<evidence type="ECO:0000256" key="7">
    <source>
        <dbReference type="ARBA" id="ARBA00023242"/>
    </source>
</evidence>
<keyword evidence="4" id="KW-0479">Metal-binding</keyword>
<feature type="region of interest" description="Disordered" evidence="8">
    <location>
        <begin position="735"/>
        <end position="794"/>
    </location>
</feature>
<feature type="compositionally biased region" description="Basic and acidic residues" evidence="8">
    <location>
        <begin position="759"/>
        <end position="770"/>
    </location>
</feature>
<dbReference type="InterPro" id="IPR040184">
    <property type="entry name" value="Mcm10"/>
</dbReference>
<evidence type="ECO:0000256" key="6">
    <source>
        <dbReference type="ARBA" id="ARBA00022833"/>
    </source>
</evidence>
<feature type="compositionally biased region" description="Basic and acidic residues" evidence="8">
    <location>
        <begin position="189"/>
        <end position="198"/>
    </location>
</feature>
<feature type="compositionally biased region" description="Basic and acidic residues" evidence="8">
    <location>
        <begin position="207"/>
        <end position="219"/>
    </location>
</feature>
<gene>
    <name evidence="11" type="ORF">OHK93_004814</name>
</gene>
<dbReference type="GO" id="GO:0006270">
    <property type="term" value="P:DNA replication initiation"/>
    <property type="evidence" value="ECO:0007669"/>
    <property type="project" value="InterPro"/>
</dbReference>
<dbReference type="GO" id="GO:0003697">
    <property type="term" value="F:single-stranded DNA binding"/>
    <property type="evidence" value="ECO:0007669"/>
    <property type="project" value="InterPro"/>
</dbReference>
<feature type="domain" description="Zinc finger Mcm10/DnaG-type" evidence="9">
    <location>
        <begin position="509"/>
        <end position="554"/>
    </location>
</feature>
<feature type="region of interest" description="Disordered" evidence="8">
    <location>
        <begin position="1"/>
        <end position="41"/>
    </location>
</feature>
<keyword evidence="7" id="KW-0539">Nucleus</keyword>
<feature type="compositionally biased region" description="Basic and acidic residues" evidence="8">
    <location>
        <begin position="310"/>
        <end position="337"/>
    </location>
</feature>
<comment type="similarity">
    <text evidence="2">Belongs to the MCM10 family.</text>
</comment>
<sequence length="794" mass="87055">MPYSVHRLGETKSGATLNSSNKRRKLLDEAKIGEDEDEEDEETLQLQLQALEAKLKLKKLQQKKGKTGVTCSNARSSRKENIPPPSAYGKQSDRLPDVAVPFSPSKKPNKSKDTGREETSVIDSPRRSSSGQDVISPSKVLLGIDKGRKGTDVSLRRPKKEAKSQDPFLDLAQSNNITSRRSTPGPSKTPDDIKRLSFSEKIAQSRQQEKARSEQEAKRSSQRSSGFGLVQKELDALKHKAESEHVKASSQPSHLSSHVNNGGFSREQIIEAKKKADPGVVQRSKASASQPTAQGEGSSDVWLNPNAEPEPIKKPQQPKERIKPRERSSSPHPREPVLETTSDQLFDAFSMTHLSKRLLPRDFLTRTFAEKSILRVPDLLATVKSPDYSLPDDLEADYVVLATIASKSSPIAHQNATKEANEETTSRDEAATATQNNKGKFMVLKLTDLKWTLDLYLFTTAYTRFYKLSPGTVIAILNPGIMPPKPHMRDTGRFSLTLNSSDDTVLEIGTSRDLGWCKASRKDGKQCSDWIDKRHTEFCEFHTDIVTERTRRGRMEVQGMSAPFAPGGRKQGRTGYFGGGGKKGSGPKSKSGDFLTAAERRQDGFRKEGMQYNRSTSSKYYIVPSSMASGGGGSAADLLDAEDFMTNRGESKAERLRKRLAEREKEHELAKRLGDRGNGAGSEYMRLTQQSHNEGAAASNQSSEGQRRGDEVEAIDAGSLGLLGNKAGGVHLSPIKKSLKRTAGSGVPGGESAMKKTRFITEKGIREAGRESLSGPGNRSGLFGGDDDDDLEIE</sequence>
<feature type="compositionally biased region" description="Basic and acidic residues" evidence="8">
    <location>
        <begin position="232"/>
        <end position="247"/>
    </location>
</feature>
<feature type="compositionally biased region" description="Gly residues" evidence="8">
    <location>
        <begin position="575"/>
        <end position="584"/>
    </location>
</feature>
<feature type="compositionally biased region" description="Polar residues" evidence="8">
    <location>
        <begin position="172"/>
        <end position="186"/>
    </location>
</feature>
<evidence type="ECO:0000313" key="12">
    <source>
        <dbReference type="Proteomes" id="UP001161017"/>
    </source>
</evidence>
<dbReference type="InterPro" id="IPR015408">
    <property type="entry name" value="Znf_Mcm10/DnaG"/>
</dbReference>
<dbReference type="FunFam" id="2.40.50.140:FF:000174">
    <property type="entry name" value="DNA replication licensing factor mcm10"/>
    <property type="match status" value="1"/>
</dbReference>
<evidence type="ECO:0000256" key="3">
    <source>
        <dbReference type="ARBA" id="ARBA00022705"/>
    </source>
</evidence>
<feature type="region of interest" description="Disordered" evidence="8">
    <location>
        <begin position="560"/>
        <end position="595"/>
    </location>
</feature>
<feature type="region of interest" description="Disordered" evidence="8">
    <location>
        <begin position="662"/>
        <end position="711"/>
    </location>
</feature>
<comment type="subcellular location">
    <subcellularLocation>
        <location evidence="1">Nucleus</location>
    </subcellularLocation>
</comment>
<feature type="region of interest" description="Disordered" evidence="8">
    <location>
        <begin position="411"/>
        <end position="432"/>
    </location>
</feature>
<evidence type="ECO:0000259" key="10">
    <source>
        <dbReference type="Pfam" id="PF22379"/>
    </source>
</evidence>
<dbReference type="Proteomes" id="UP001161017">
    <property type="component" value="Unassembled WGS sequence"/>
</dbReference>
<keyword evidence="12" id="KW-1185">Reference proteome</keyword>
<evidence type="ECO:0000259" key="9">
    <source>
        <dbReference type="Pfam" id="PF09329"/>
    </source>
</evidence>
<dbReference type="InterPro" id="IPR012340">
    <property type="entry name" value="NA-bd_OB-fold"/>
</dbReference>
<evidence type="ECO:0000256" key="4">
    <source>
        <dbReference type="ARBA" id="ARBA00022723"/>
    </source>
</evidence>
<feature type="compositionally biased region" description="Polar residues" evidence="8">
    <location>
        <begin position="284"/>
        <end position="297"/>
    </location>
</feature>
<organism evidence="11 12">
    <name type="scientific">Ramalina farinacea</name>
    <dbReference type="NCBI Taxonomy" id="258253"/>
    <lineage>
        <taxon>Eukaryota</taxon>
        <taxon>Fungi</taxon>
        <taxon>Dikarya</taxon>
        <taxon>Ascomycota</taxon>
        <taxon>Pezizomycotina</taxon>
        <taxon>Lecanoromycetes</taxon>
        <taxon>OSLEUM clade</taxon>
        <taxon>Lecanoromycetidae</taxon>
        <taxon>Lecanorales</taxon>
        <taxon>Lecanorineae</taxon>
        <taxon>Ramalinaceae</taxon>
        <taxon>Ramalina</taxon>
    </lineage>
</organism>
<accession>A0AA43QUX5</accession>
<feature type="compositionally biased region" description="Basic and acidic residues" evidence="8">
    <location>
        <begin position="419"/>
        <end position="430"/>
    </location>
</feature>
<comment type="caution">
    <text evidence="11">The sequence shown here is derived from an EMBL/GenBank/DDBJ whole genome shotgun (WGS) entry which is preliminary data.</text>
</comment>
<name>A0AA43QUX5_9LECA</name>
<dbReference type="PANTHER" id="PTHR13454">
    <property type="entry name" value="PROTEIN MCM10 HOMOLOG"/>
    <property type="match status" value="1"/>
</dbReference>
<feature type="region of interest" description="Disordered" evidence="8">
    <location>
        <begin position="59"/>
        <end position="261"/>
    </location>
</feature>
<dbReference type="Pfam" id="PF09329">
    <property type="entry name" value="zf-primase"/>
    <property type="match status" value="1"/>
</dbReference>
<keyword evidence="5" id="KW-0863">Zinc-finger</keyword>
<reference evidence="11" key="1">
    <citation type="journal article" date="2023" name="Genome Biol. Evol.">
        <title>First Whole Genome Sequence and Flow Cytometry Genome Size Data for the Lichen-Forming Fungus Ramalina farinacea (Ascomycota).</title>
        <authorList>
            <person name="Llewellyn T."/>
            <person name="Mian S."/>
            <person name="Hill R."/>
            <person name="Leitch I.J."/>
            <person name="Gaya E."/>
        </authorList>
    </citation>
    <scope>NUCLEOTIDE SEQUENCE</scope>
    <source>
        <strain evidence="11">LIQ254RAFAR</strain>
    </source>
</reference>
<dbReference type="EMBL" id="JAPUFD010000022">
    <property type="protein sequence ID" value="MDI1493030.1"/>
    <property type="molecule type" value="Genomic_DNA"/>
</dbReference>
<dbReference type="PANTHER" id="PTHR13454:SF11">
    <property type="entry name" value="PROTEIN MCM10 HOMOLOG"/>
    <property type="match status" value="1"/>
</dbReference>
<evidence type="ECO:0000256" key="8">
    <source>
        <dbReference type="SAM" id="MobiDB-lite"/>
    </source>
</evidence>
<keyword evidence="3" id="KW-0235">DNA replication</keyword>
<evidence type="ECO:0000256" key="1">
    <source>
        <dbReference type="ARBA" id="ARBA00004123"/>
    </source>
</evidence>
<feature type="domain" description="MCM10 OB-fold" evidence="10">
    <location>
        <begin position="432"/>
        <end position="501"/>
    </location>
</feature>
<keyword evidence="6" id="KW-0862">Zinc</keyword>
<dbReference type="GO" id="GO:0043596">
    <property type="term" value="C:nuclear replication fork"/>
    <property type="evidence" value="ECO:0007669"/>
    <property type="project" value="TreeGrafter"/>
</dbReference>
<dbReference type="Gene3D" id="2.40.50.140">
    <property type="entry name" value="Nucleic acid-binding proteins"/>
    <property type="match status" value="1"/>
</dbReference>
<dbReference type="AlphaFoldDB" id="A0AA43QUX5"/>
<feature type="compositionally biased region" description="Basic and acidic residues" evidence="8">
    <location>
        <begin position="145"/>
        <end position="155"/>
    </location>
</feature>
<feature type="compositionally biased region" description="Acidic residues" evidence="8">
    <location>
        <begin position="785"/>
        <end position="794"/>
    </location>
</feature>
<evidence type="ECO:0008006" key="13">
    <source>
        <dbReference type="Google" id="ProtNLM"/>
    </source>
</evidence>
<feature type="compositionally biased region" description="Basic and acidic residues" evidence="8">
    <location>
        <begin position="662"/>
        <end position="675"/>
    </location>
</feature>
<evidence type="ECO:0000256" key="5">
    <source>
        <dbReference type="ARBA" id="ARBA00022771"/>
    </source>
</evidence>
<feature type="compositionally biased region" description="Polar residues" evidence="8">
    <location>
        <begin position="687"/>
        <end position="704"/>
    </location>
</feature>